<gene>
    <name evidence="10" type="ORF">SCUCBS95973_002284</name>
</gene>
<feature type="transmembrane region" description="Helical" evidence="8">
    <location>
        <begin position="407"/>
        <end position="429"/>
    </location>
</feature>
<dbReference type="PROSITE" id="PS50850">
    <property type="entry name" value="MFS"/>
    <property type="match status" value="1"/>
</dbReference>
<dbReference type="NCBIfam" id="TIGR00879">
    <property type="entry name" value="SP"/>
    <property type="match status" value="1"/>
</dbReference>
<feature type="transmembrane region" description="Helical" evidence="8">
    <location>
        <begin position="333"/>
        <end position="354"/>
    </location>
</feature>
<evidence type="ECO:0000256" key="2">
    <source>
        <dbReference type="ARBA" id="ARBA00010992"/>
    </source>
</evidence>
<feature type="transmembrane region" description="Helical" evidence="8">
    <location>
        <begin position="109"/>
        <end position="130"/>
    </location>
</feature>
<dbReference type="Proteomes" id="UP001642405">
    <property type="component" value="Unassembled WGS sequence"/>
</dbReference>
<protein>
    <recommendedName>
        <fullName evidence="9">Major facilitator superfamily (MFS) profile domain-containing protein</fullName>
    </recommendedName>
</protein>
<feature type="transmembrane region" description="Helical" evidence="8">
    <location>
        <begin position="85"/>
        <end position="103"/>
    </location>
</feature>
<feature type="transmembrane region" description="Helical" evidence="8">
    <location>
        <begin position="267"/>
        <end position="285"/>
    </location>
</feature>
<evidence type="ECO:0000256" key="1">
    <source>
        <dbReference type="ARBA" id="ARBA00004141"/>
    </source>
</evidence>
<feature type="transmembrane region" description="Helical" evidence="8">
    <location>
        <begin position="366"/>
        <end position="386"/>
    </location>
</feature>
<feature type="transmembrane region" description="Helical" evidence="8">
    <location>
        <begin position="173"/>
        <end position="196"/>
    </location>
</feature>
<reference evidence="10 11" key="1">
    <citation type="submission" date="2024-01" db="EMBL/GenBank/DDBJ databases">
        <authorList>
            <person name="Allen C."/>
            <person name="Tagirdzhanova G."/>
        </authorList>
    </citation>
    <scope>NUCLEOTIDE SEQUENCE [LARGE SCALE GENOMIC DNA]</scope>
</reference>
<feature type="domain" description="Major facilitator superfamily (MFS) profile" evidence="9">
    <location>
        <begin position="16"/>
        <end position="458"/>
    </location>
</feature>
<feature type="transmembrane region" description="Helical" evidence="8">
    <location>
        <begin position="305"/>
        <end position="326"/>
    </location>
</feature>
<keyword evidence="11" id="KW-1185">Reference proteome</keyword>
<dbReference type="EMBL" id="CAWUHB010000009">
    <property type="protein sequence ID" value="CAK7214877.1"/>
    <property type="molecule type" value="Genomic_DNA"/>
</dbReference>
<dbReference type="PRINTS" id="PR00171">
    <property type="entry name" value="SUGRTRNSPORT"/>
</dbReference>
<evidence type="ECO:0000256" key="6">
    <source>
        <dbReference type="ARBA" id="ARBA00023136"/>
    </source>
</evidence>
<keyword evidence="3 7" id="KW-0813">Transport</keyword>
<comment type="subcellular location">
    <subcellularLocation>
        <location evidence="1">Membrane</location>
        <topology evidence="1">Multi-pass membrane protein</topology>
    </subcellularLocation>
</comment>
<feature type="transmembrane region" description="Helical" evidence="8">
    <location>
        <begin position="55"/>
        <end position="78"/>
    </location>
</feature>
<keyword evidence="4 8" id="KW-0812">Transmembrane</keyword>
<keyword evidence="5 8" id="KW-1133">Transmembrane helix</keyword>
<dbReference type="PANTHER" id="PTHR48022">
    <property type="entry name" value="PLASTIDIC GLUCOSE TRANSPORTER 4"/>
    <property type="match status" value="1"/>
</dbReference>
<dbReference type="InterPro" id="IPR050360">
    <property type="entry name" value="MFS_Sugar_Transporters"/>
</dbReference>
<dbReference type="Pfam" id="PF00083">
    <property type="entry name" value="Sugar_tr"/>
    <property type="match status" value="1"/>
</dbReference>
<evidence type="ECO:0000256" key="8">
    <source>
        <dbReference type="SAM" id="Phobius"/>
    </source>
</evidence>
<evidence type="ECO:0000313" key="10">
    <source>
        <dbReference type="EMBL" id="CAK7214877.1"/>
    </source>
</evidence>
<dbReference type="PANTHER" id="PTHR48022:SF28">
    <property type="entry name" value="MAJOR FACILITATOR SUPERFAMILY (MFS) PROFILE DOMAIN-CONTAINING PROTEIN-RELATED"/>
    <property type="match status" value="1"/>
</dbReference>
<evidence type="ECO:0000313" key="11">
    <source>
        <dbReference type="Proteomes" id="UP001642405"/>
    </source>
</evidence>
<dbReference type="Gene3D" id="1.20.1250.20">
    <property type="entry name" value="MFS general substrate transporter like domains"/>
    <property type="match status" value="1"/>
</dbReference>
<sequence length="496" mass="53850">MAVAENITGRLLVALVTVATSCAFVLFGYNNGVFSGIIVSPWFLATFANPPAKTLAIISAIYNLGGFAGSLIAFFVGAKLGRRRTTLGGIVVCIVGALVQGVATRLGELIAGRVVCGVGVGVMTSTVGIWQAEITPSRSRGAFLSIQVGTLAGGLFLAQWINYGFHATTTRVAFAFPVCFQLVFSLVAGLLILFVLPESPRWLLKQGRRVEAEAVLARMLGSRGSRADVAQRLDAIEAVLALEQQDGQGSVYRALFSMGPTQNGRRLLLACGVLVMHQLGGSNSVTYYLPTLTVTFLGVSHVESLWIAGLSSLASLLFAIVPVLTIDRLGRRVFLWGGCAFQALTFVVVAVLLAEEEKHPLQKHTFGVAAVVFVFLFYCGYAMTWLAPSWVYPTEVLPLQIREKGLALGNVLYWLFQFMIVEITPVALANIQYRFYIILAVFNFVGGLLVFFFLPETKGLTLEEMDFYFAKKYGFDVPEGHPLDSKVDHPETIEHA</sequence>
<evidence type="ECO:0000256" key="5">
    <source>
        <dbReference type="ARBA" id="ARBA00022989"/>
    </source>
</evidence>
<evidence type="ECO:0000259" key="9">
    <source>
        <dbReference type="PROSITE" id="PS50850"/>
    </source>
</evidence>
<comment type="similarity">
    <text evidence="2 7">Belongs to the major facilitator superfamily. Sugar transporter (TC 2.A.1.1) family.</text>
</comment>
<dbReference type="InterPro" id="IPR005828">
    <property type="entry name" value="MFS_sugar_transport-like"/>
</dbReference>
<evidence type="ECO:0000256" key="4">
    <source>
        <dbReference type="ARBA" id="ARBA00022692"/>
    </source>
</evidence>
<dbReference type="InterPro" id="IPR003663">
    <property type="entry name" value="Sugar/inositol_transpt"/>
</dbReference>
<dbReference type="InterPro" id="IPR020846">
    <property type="entry name" value="MFS_dom"/>
</dbReference>
<organism evidence="10 11">
    <name type="scientific">Sporothrix curviconia</name>
    <dbReference type="NCBI Taxonomy" id="1260050"/>
    <lineage>
        <taxon>Eukaryota</taxon>
        <taxon>Fungi</taxon>
        <taxon>Dikarya</taxon>
        <taxon>Ascomycota</taxon>
        <taxon>Pezizomycotina</taxon>
        <taxon>Sordariomycetes</taxon>
        <taxon>Sordariomycetidae</taxon>
        <taxon>Ophiostomatales</taxon>
        <taxon>Ophiostomataceae</taxon>
        <taxon>Sporothrix</taxon>
    </lineage>
</organism>
<evidence type="ECO:0000256" key="7">
    <source>
        <dbReference type="RuleBase" id="RU003346"/>
    </source>
</evidence>
<feature type="transmembrane region" description="Helical" evidence="8">
    <location>
        <begin position="142"/>
        <end position="161"/>
    </location>
</feature>
<name>A0ABP0B5X7_9PEZI</name>
<accession>A0ABP0B5X7</accession>
<feature type="transmembrane region" description="Helical" evidence="8">
    <location>
        <begin position="435"/>
        <end position="454"/>
    </location>
</feature>
<dbReference type="InterPro" id="IPR036259">
    <property type="entry name" value="MFS_trans_sf"/>
</dbReference>
<feature type="transmembrane region" description="Helical" evidence="8">
    <location>
        <begin position="12"/>
        <end position="43"/>
    </location>
</feature>
<evidence type="ECO:0000256" key="3">
    <source>
        <dbReference type="ARBA" id="ARBA00022448"/>
    </source>
</evidence>
<dbReference type="SUPFAM" id="SSF103473">
    <property type="entry name" value="MFS general substrate transporter"/>
    <property type="match status" value="1"/>
</dbReference>
<proteinExistence type="inferred from homology"/>
<comment type="caution">
    <text evidence="10">The sequence shown here is derived from an EMBL/GenBank/DDBJ whole genome shotgun (WGS) entry which is preliminary data.</text>
</comment>
<keyword evidence="6 8" id="KW-0472">Membrane</keyword>